<keyword evidence="10 16" id="KW-0418">Kinase</keyword>
<gene>
    <name evidence="16" type="ORF">MNB_SM-3-1533</name>
</gene>
<proteinExistence type="predicted"/>
<evidence type="ECO:0000256" key="14">
    <source>
        <dbReference type="ARBA" id="ARBA00048070"/>
    </source>
</evidence>
<evidence type="ECO:0000256" key="9">
    <source>
        <dbReference type="ARBA" id="ARBA00022741"/>
    </source>
</evidence>
<dbReference type="GO" id="GO:0070095">
    <property type="term" value="F:fructose-6-phosphate binding"/>
    <property type="evidence" value="ECO:0007669"/>
    <property type="project" value="TreeGrafter"/>
</dbReference>
<evidence type="ECO:0000259" key="15">
    <source>
        <dbReference type="Pfam" id="PF00365"/>
    </source>
</evidence>
<organism evidence="16">
    <name type="scientific">hydrothermal vent metagenome</name>
    <dbReference type="NCBI Taxonomy" id="652676"/>
    <lineage>
        <taxon>unclassified sequences</taxon>
        <taxon>metagenomes</taxon>
        <taxon>ecological metagenomes</taxon>
    </lineage>
</organism>
<evidence type="ECO:0000256" key="13">
    <source>
        <dbReference type="ARBA" id="ARBA00023152"/>
    </source>
</evidence>
<dbReference type="PRINTS" id="PR00476">
    <property type="entry name" value="PHFRCTKINASE"/>
</dbReference>
<keyword evidence="6" id="KW-0021">Allosteric enzyme</keyword>
<evidence type="ECO:0000256" key="1">
    <source>
        <dbReference type="ARBA" id="ARBA00001946"/>
    </source>
</evidence>
<comment type="catalytic activity">
    <reaction evidence="14">
        <text>beta-D-fructose 6-phosphate + ATP = beta-D-fructose 1,6-bisphosphate + ADP + H(+)</text>
        <dbReference type="Rhea" id="RHEA:16109"/>
        <dbReference type="ChEBI" id="CHEBI:15378"/>
        <dbReference type="ChEBI" id="CHEBI:30616"/>
        <dbReference type="ChEBI" id="CHEBI:32966"/>
        <dbReference type="ChEBI" id="CHEBI:57634"/>
        <dbReference type="ChEBI" id="CHEBI:456216"/>
        <dbReference type="EC" id="2.7.1.11"/>
    </reaction>
</comment>
<keyword evidence="7 16" id="KW-0808">Transferase</keyword>
<dbReference type="PANTHER" id="PTHR13697:SF4">
    <property type="entry name" value="ATP-DEPENDENT 6-PHOSPHOFRUCTOKINASE"/>
    <property type="match status" value="1"/>
</dbReference>
<protein>
    <recommendedName>
        <fullName evidence="4">6-phosphofructokinase</fullName>
        <ecNumber evidence="4">2.7.1.11</ecNumber>
    </recommendedName>
</protein>
<dbReference type="EC" id="2.7.1.11" evidence="4"/>
<evidence type="ECO:0000256" key="8">
    <source>
        <dbReference type="ARBA" id="ARBA00022723"/>
    </source>
</evidence>
<feature type="domain" description="Phosphofructokinase" evidence="15">
    <location>
        <begin position="3"/>
        <end position="275"/>
    </location>
</feature>
<evidence type="ECO:0000256" key="3">
    <source>
        <dbReference type="ARBA" id="ARBA00004679"/>
    </source>
</evidence>
<dbReference type="PROSITE" id="PS00433">
    <property type="entry name" value="PHOSPHOFRUCTOKINASE"/>
    <property type="match status" value="1"/>
</dbReference>
<dbReference type="GO" id="GO:0006002">
    <property type="term" value="P:fructose 6-phosphate metabolic process"/>
    <property type="evidence" value="ECO:0007669"/>
    <property type="project" value="InterPro"/>
</dbReference>
<dbReference type="PANTHER" id="PTHR13697">
    <property type="entry name" value="PHOSPHOFRUCTOKINASE"/>
    <property type="match status" value="1"/>
</dbReference>
<dbReference type="InterPro" id="IPR035966">
    <property type="entry name" value="PKF_sf"/>
</dbReference>
<evidence type="ECO:0000256" key="6">
    <source>
        <dbReference type="ARBA" id="ARBA00022533"/>
    </source>
</evidence>
<reference evidence="16" key="1">
    <citation type="submission" date="2016-10" db="EMBL/GenBank/DDBJ databases">
        <authorList>
            <person name="de Groot N.N."/>
        </authorList>
    </citation>
    <scope>NUCLEOTIDE SEQUENCE</scope>
</reference>
<dbReference type="GO" id="GO:0042802">
    <property type="term" value="F:identical protein binding"/>
    <property type="evidence" value="ECO:0007669"/>
    <property type="project" value="TreeGrafter"/>
</dbReference>
<keyword evidence="11" id="KW-0067">ATP-binding</keyword>
<evidence type="ECO:0000256" key="2">
    <source>
        <dbReference type="ARBA" id="ARBA00004496"/>
    </source>
</evidence>
<dbReference type="GO" id="GO:0016208">
    <property type="term" value="F:AMP binding"/>
    <property type="evidence" value="ECO:0007669"/>
    <property type="project" value="TreeGrafter"/>
</dbReference>
<name>A0A1W1D300_9ZZZZ</name>
<keyword evidence="5" id="KW-0963">Cytoplasm</keyword>
<dbReference type="NCBIfam" id="NF002872">
    <property type="entry name" value="PRK03202.1"/>
    <property type="match status" value="1"/>
</dbReference>
<comment type="cofactor">
    <cofactor evidence="1">
        <name>Mg(2+)</name>
        <dbReference type="ChEBI" id="CHEBI:18420"/>
    </cofactor>
</comment>
<dbReference type="InterPro" id="IPR012003">
    <property type="entry name" value="ATP_PFK_prok-type"/>
</dbReference>
<dbReference type="GO" id="GO:0005524">
    <property type="term" value="F:ATP binding"/>
    <property type="evidence" value="ECO:0007669"/>
    <property type="project" value="UniProtKB-KW"/>
</dbReference>
<dbReference type="InterPro" id="IPR015912">
    <property type="entry name" value="Phosphofructokinase_CS"/>
</dbReference>
<dbReference type="GO" id="GO:0048029">
    <property type="term" value="F:monosaccharide binding"/>
    <property type="evidence" value="ECO:0007669"/>
    <property type="project" value="TreeGrafter"/>
</dbReference>
<keyword evidence="8" id="KW-0479">Metal-binding</keyword>
<evidence type="ECO:0000256" key="10">
    <source>
        <dbReference type="ARBA" id="ARBA00022777"/>
    </source>
</evidence>
<evidence type="ECO:0000256" key="12">
    <source>
        <dbReference type="ARBA" id="ARBA00022842"/>
    </source>
</evidence>
<accession>A0A1W1D300</accession>
<keyword evidence="13" id="KW-0324">Glycolysis</keyword>
<dbReference type="GO" id="GO:0030388">
    <property type="term" value="P:fructose 1,6-bisphosphate metabolic process"/>
    <property type="evidence" value="ECO:0007669"/>
    <property type="project" value="TreeGrafter"/>
</dbReference>
<keyword evidence="9" id="KW-0547">Nucleotide-binding</keyword>
<dbReference type="Gene3D" id="3.40.50.460">
    <property type="entry name" value="Phosphofructokinase domain"/>
    <property type="match status" value="1"/>
</dbReference>
<evidence type="ECO:0000256" key="11">
    <source>
        <dbReference type="ARBA" id="ARBA00022840"/>
    </source>
</evidence>
<dbReference type="EMBL" id="FPHP01000009">
    <property type="protein sequence ID" value="SFV74928.1"/>
    <property type="molecule type" value="Genomic_DNA"/>
</dbReference>
<dbReference type="GO" id="GO:0061621">
    <property type="term" value="P:canonical glycolysis"/>
    <property type="evidence" value="ECO:0007669"/>
    <property type="project" value="TreeGrafter"/>
</dbReference>
<comment type="pathway">
    <text evidence="3">Carbohydrate degradation; glycolysis; D-glyceraldehyde 3-phosphate and glycerone phosphate from D-glucose: step 3/4.</text>
</comment>
<comment type="subcellular location">
    <subcellularLocation>
        <location evidence="2">Cytoplasm</location>
    </subcellularLocation>
</comment>
<dbReference type="GO" id="GO:0046872">
    <property type="term" value="F:metal ion binding"/>
    <property type="evidence" value="ECO:0007669"/>
    <property type="project" value="UniProtKB-KW"/>
</dbReference>
<sequence>MKNIAILCSGGDASGMNPALKHFVEYAIKNNLTPYFIYDGYEGLIDGDIQKATYHHVAGIINKGGTIIRSSRSKRFLEKKYREIAYNHLKKHNIDKLIVLGGDGSMRGLDIFAKEFDIKCSAIPATIDNDINYTEYTLGVDTALNIIKGAIDAIRDTASSFQRAFVIETMGRNCGYLALITHLTSGSEMCLIPEKSYNLDDFKENFQQQKQNGRKYFIAIVSEGIAQDPQEIANWFEKNIEMKARVTILGHIQRGGNPTVYDRLMAHKFVHHSINSLLENQSGNVVCFTKNGFKNIPLAQVVQGKKQLDAELLALM</sequence>
<evidence type="ECO:0000313" key="16">
    <source>
        <dbReference type="EMBL" id="SFV74928.1"/>
    </source>
</evidence>
<dbReference type="FunFam" id="3.40.50.460:FF:000002">
    <property type="entry name" value="ATP-dependent 6-phosphofructokinase"/>
    <property type="match status" value="1"/>
</dbReference>
<dbReference type="SUPFAM" id="SSF53784">
    <property type="entry name" value="Phosphofructokinase"/>
    <property type="match status" value="1"/>
</dbReference>
<dbReference type="GO" id="GO:0005945">
    <property type="term" value="C:6-phosphofructokinase complex"/>
    <property type="evidence" value="ECO:0007669"/>
    <property type="project" value="TreeGrafter"/>
</dbReference>
<dbReference type="AlphaFoldDB" id="A0A1W1D300"/>
<dbReference type="PIRSF" id="PIRSF000532">
    <property type="entry name" value="ATP_PFK_prok"/>
    <property type="match status" value="1"/>
</dbReference>
<dbReference type="InterPro" id="IPR000023">
    <property type="entry name" value="Phosphofructokinase_dom"/>
</dbReference>
<evidence type="ECO:0000256" key="4">
    <source>
        <dbReference type="ARBA" id="ARBA00012055"/>
    </source>
</evidence>
<dbReference type="GO" id="GO:0003872">
    <property type="term" value="F:6-phosphofructokinase activity"/>
    <property type="evidence" value="ECO:0007669"/>
    <property type="project" value="UniProtKB-EC"/>
</dbReference>
<dbReference type="UniPathway" id="UPA00109">
    <property type="reaction ID" value="UER00182"/>
</dbReference>
<evidence type="ECO:0000256" key="5">
    <source>
        <dbReference type="ARBA" id="ARBA00022490"/>
    </source>
</evidence>
<dbReference type="Pfam" id="PF00365">
    <property type="entry name" value="PFK"/>
    <property type="match status" value="1"/>
</dbReference>
<evidence type="ECO:0000256" key="7">
    <source>
        <dbReference type="ARBA" id="ARBA00022679"/>
    </source>
</evidence>
<dbReference type="Gene3D" id="3.40.50.450">
    <property type="match status" value="1"/>
</dbReference>
<dbReference type="InterPro" id="IPR022953">
    <property type="entry name" value="ATP_PFK"/>
</dbReference>
<keyword evidence="12" id="KW-0460">Magnesium</keyword>